<organism evidence="3 4">
    <name type="scientific">Maribacter polysiphoniae</name>
    <dbReference type="NCBI Taxonomy" id="429344"/>
    <lineage>
        <taxon>Bacteria</taxon>
        <taxon>Pseudomonadati</taxon>
        <taxon>Bacteroidota</taxon>
        <taxon>Flavobacteriia</taxon>
        <taxon>Flavobacteriales</taxon>
        <taxon>Flavobacteriaceae</taxon>
        <taxon>Maribacter</taxon>
    </lineage>
</organism>
<evidence type="ECO:0000313" key="5">
    <source>
        <dbReference type="Proteomes" id="UP000651837"/>
    </source>
</evidence>
<dbReference type="Proteomes" id="UP000651837">
    <property type="component" value="Unassembled WGS sequence"/>
</dbReference>
<dbReference type="RefSeq" id="WP_109655143.1">
    <property type="nucleotide sequence ID" value="NZ_CAJQNU010000021.1"/>
</dbReference>
<protein>
    <submittedName>
        <fullName evidence="2">ATP-binding protein</fullName>
    </submittedName>
    <submittedName>
        <fullName evidence="3">Putative ATPase</fullName>
    </submittedName>
</protein>
<dbReference type="EMBL" id="JACWLN010000023">
    <property type="protein sequence ID" value="MBD1263222.1"/>
    <property type="molecule type" value="Genomic_DNA"/>
</dbReference>
<evidence type="ECO:0000313" key="4">
    <source>
        <dbReference type="Proteomes" id="UP000245667"/>
    </source>
</evidence>
<dbReference type="SUPFAM" id="SSF52540">
    <property type="entry name" value="P-loop containing nucleoside triphosphate hydrolases"/>
    <property type="match status" value="1"/>
</dbReference>
<dbReference type="InterPro" id="IPR038727">
    <property type="entry name" value="NadR/Ttd14_AAA_dom"/>
</dbReference>
<reference evidence="2 5" key="2">
    <citation type="submission" date="2020-07" db="EMBL/GenBank/DDBJ databases">
        <title>The draft genome sequence of Maribacter polysiphoniae KCTC 22021.</title>
        <authorList>
            <person name="Mu L."/>
        </authorList>
    </citation>
    <scope>NUCLEOTIDE SEQUENCE [LARGE SCALE GENOMIC DNA]</scope>
    <source>
        <strain evidence="2 5">KCTC 22021</strain>
    </source>
</reference>
<keyword evidence="2" id="KW-0067">ATP-binding</keyword>
<proteinExistence type="predicted"/>
<keyword evidence="2" id="KW-0547">Nucleotide-binding</keyword>
<dbReference type="Pfam" id="PF13521">
    <property type="entry name" value="AAA_28"/>
    <property type="match status" value="1"/>
</dbReference>
<accession>A0A316E421</accession>
<dbReference type="Proteomes" id="UP000245667">
    <property type="component" value="Unassembled WGS sequence"/>
</dbReference>
<dbReference type="GO" id="GO:0005524">
    <property type="term" value="F:ATP binding"/>
    <property type="evidence" value="ECO:0007669"/>
    <property type="project" value="UniProtKB-KW"/>
</dbReference>
<feature type="domain" description="NadR/Ttd14 AAA" evidence="1">
    <location>
        <begin position="5"/>
        <end position="176"/>
    </location>
</feature>
<reference evidence="3 4" key="1">
    <citation type="submission" date="2018-05" db="EMBL/GenBank/DDBJ databases">
        <title>Genomic Encyclopedia of Archaeal and Bacterial Type Strains, Phase II (KMG-II): from individual species to whole genera.</title>
        <authorList>
            <person name="Goeker M."/>
        </authorList>
    </citation>
    <scope>NUCLEOTIDE SEQUENCE [LARGE SCALE GENOMIC DNA]</scope>
    <source>
        <strain evidence="3 4">DSM 23514</strain>
    </source>
</reference>
<keyword evidence="5" id="KW-1185">Reference proteome</keyword>
<dbReference type="OrthoDB" id="5638848at2"/>
<evidence type="ECO:0000313" key="2">
    <source>
        <dbReference type="EMBL" id="MBD1263222.1"/>
    </source>
</evidence>
<gene>
    <name evidence="2" type="ORF">HZY62_21730</name>
    <name evidence="3" type="ORF">LX92_04421</name>
</gene>
<evidence type="ECO:0000259" key="1">
    <source>
        <dbReference type="Pfam" id="PF13521"/>
    </source>
</evidence>
<dbReference type="AlphaFoldDB" id="A0A316E421"/>
<dbReference type="Gene3D" id="3.40.50.300">
    <property type="entry name" value="P-loop containing nucleotide triphosphate hydrolases"/>
    <property type="match status" value="1"/>
</dbReference>
<dbReference type="EMBL" id="QGGQ01000021">
    <property type="protein sequence ID" value="PWK17640.1"/>
    <property type="molecule type" value="Genomic_DNA"/>
</dbReference>
<name>A0A316E421_9FLAO</name>
<evidence type="ECO:0000313" key="3">
    <source>
        <dbReference type="EMBL" id="PWK17640.1"/>
    </source>
</evidence>
<dbReference type="InterPro" id="IPR027417">
    <property type="entry name" value="P-loop_NTPase"/>
</dbReference>
<comment type="caution">
    <text evidence="3">The sequence shown here is derived from an EMBL/GenBank/DDBJ whole genome shotgun (WGS) entry which is preliminary data.</text>
</comment>
<sequence length="187" mass="21395">MKAKKIVITGGPSTGKTSVIEQLEKDGFHCLHEVIRDMTSEEKTQGGDIEIVSNPIVSVPDPKSFNLNILNARINQYRSALKSTRDVVFFDRGIPDVLAYMDCFQQTYTSEFSEPCETLRYDHIFLMPPWKEIHVTDSERFESFEESIKIHDCLAKSYGNFSYDVTLVPKGSVHERVQFILDHTKTL</sequence>